<reference evidence="2" key="1">
    <citation type="journal article" date="2014" name="Genome Announc.">
        <title>De novo whole-genome sequence and genome annotation of Lichtheimia ramosa.</title>
        <authorList>
            <person name="Linde J."/>
            <person name="Schwartze V."/>
            <person name="Binder U."/>
            <person name="Lass-Florl C."/>
            <person name="Voigt K."/>
            <person name="Horn F."/>
        </authorList>
    </citation>
    <scope>NUCLEOTIDE SEQUENCE</scope>
    <source>
        <strain evidence="2">JMRC FSU:6197</strain>
    </source>
</reference>
<accession>A0A077WC34</accession>
<protein>
    <recommendedName>
        <fullName evidence="3">Serine/threonine-protein kinase 19</fullName>
    </recommendedName>
</protein>
<dbReference type="OrthoDB" id="10261701at2759"/>
<sequence>MNQQRKRARQRYSALVSQPTVIPDVYGNKKRATEAVMRQLEKDNDTEFDHFDNDDLPILSDTAAAAQLLIEQAIATKHKGSESARRIPRICLVHQIYAILSDNTAVDREVQQLAVEGSWRKFHVTGTMDDELILMRTEDYLATIDEAKQECIMDKEHEKGLCPEVFDRFKDLIKDEKYPEVTIKRSSLEDFTDNEVSQLIRYHIILPHTTIPNTYWFAVRRNGLFMSYLRKGRSEILRAIKKRMTKDMLEKQIKEKKLNSTVFSHSFILRDLVGSGRVERHKTPMGDLIRLTKKGERSL</sequence>
<dbReference type="PANTHER" id="PTHR15243:SF0">
    <property type="entry name" value="SERINE_THREONINE-PROTEIN KINASE 19"/>
    <property type="match status" value="1"/>
</dbReference>
<dbReference type="AlphaFoldDB" id="A0A077WC34"/>
<dbReference type="GO" id="GO:0046579">
    <property type="term" value="P:positive regulation of Ras protein signal transduction"/>
    <property type="evidence" value="ECO:0007669"/>
    <property type="project" value="TreeGrafter"/>
</dbReference>
<evidence type="ECO:0000313" key="2">
    <source>
        <dbReference type="EMBL" id="CDS04704.1"/>
    </source>
</evidence>
<dbReference type="Pfam" id="PF10494">
    <property type="entry name" value="Stk19"/>
    <property type="match status" value="1"/>
</dbReference>
<dbReference type="EMBL" id="LK023315">
    <property type="protein sequence ID" value="CDS04704.1"/>
    <property type="molecule type" value="Genomic_DNA"/>
</dbReference>
<evidence type="ECO:0008006" key="3">
    <source>
        <dbReference type="Google" id="ProtNLM"/>
    </source>
</evidence>
<gene>
    <name evidence="2" type="ORF">LRAMOSA07239</name>
</gene>
<dbReference type="InterPro" id="IPR018865">
    <property type="entry name" value="STK19-like"/>
</dbReference>
<name>A0A077WC34_9FUNG</name>
<dbReference type="PANTHER" id="PTHR15243">
    <property type="entry name" value="SERINE/THREONINE-PROTEIN KINASE 19"/>
    <property type="match status" value="1"/>
</dbReference>
<evidence type="ECO:0000256" key="1">
    <source>
        <dbReference type="ARBA" id="ARBA00093458"/>
    </source>
</evidence>
<proteinExistence type="inferred from homology"/>
<organism evidence="2">
    <name type="scientific">Lichtheimia ramosa</name>
    <dbReference type="NCBI Taxonomy" id="688394"/>
    <lineage>
        <taxon>Eukaryota</taxon>
        <taxon>Fungi</taxon>
        <taxon>Fungi incertae sedis</taxon>
        <taxon>Mucoromycota</taxon>
        <taxon>Mucoromycotina</taxon>
        <taxon>Mucoromycetes</taxon>
        <taxon>Mucorales</taxon>
        <taxon>Lichtheimiaceae</taxon>
        <taxon>Lichtheimia</taxon>
    </lineage>
</organism>
<comment type="similarity">
    <text evidence="1">Belongs to the STK19 family.</text>
</comment>